<comment type="caution">
    <text evidence="1">The sequence shown here is derived from an EMBL/GenBank/DDBJ whole genome shotgun (WGS) entry which is preliminary data.</text>
</comment>
<sequence>MEKSGFFNSSDGDRIYDATDFAAYFGSLVSNGVFYSTPTNLLVSPGIGLVVSIAAGSAWINGYRYENTDVLNKPLSTADGSNPRIDRVVVRLSQITRSIQLAIVTGTPAATPIAPELTRTSDVYELGIADVLVPSAATSISANNIIDTRLNTSLCGLVNSLVSAVYE</sequence>
<dbReference type="EMBL" id="JJRY01000020">
    <property type="protein sequence ID" value="KEF36948.1"/>
    <property type="molecule type" value="Genomic_DNA"/>
</dbReference>
<protein>
    <submittedName>
        <fullName evidence="1">Uncharacterized protein</fullName>
    </submittedName>
</protein>
<dbReference type="Proteomes" id="UP000027936">
    <property type="component" value="Unassembled WGS sequence"/>
</dbReference>
<dbReference type="PATRIC" id="fig|1348973.3.peg.3746"/>
<organism evidence="1 2">
    <name type="scientific">Schinkia azotoformans MEV2011</name>
    <dbReference type="NCBI Taxonomy" id="1348973"/>
    <lineage>
        <taxon>Bacteria</taxon>
        <taxon>Bacillati</taxon>
        <taxon>Bacillota</taxon>
        <taxon>Bacilli</taxon>
        <taxon>Bacillales</taxon>
        <taxon>Bacillaceae</taxon>
        <taxon>Calidifontibacillus/Schinkia group</taxon>
        <taxon>Schinkia</taxon>
    </lineage>
</organism>
<gene>
    <name evidence="1" type="ORF">M670_03862</name>
</gene>
<name>A0A072NJ71_SCHAZ</name>
<accession>A0A072NJ71</accession>
<dbReference type="OrthoDB" id="9795386at2"/>
<proteinExistence type="predicted"/>
<dbReference type="AlphaFoldDB" id="A0A072NJ71"/>
<evidence type="ECO:0000313" key="2">
    <source>
        <dbReference type="Proteomes" id="UP000027936"/>
    </source>
</evidence>
<reference evidence="1 2" key="1">
    <citation type="submission" date="2014-04" db="EMBL/GenBank/DDBJ databases">
        <title>Draft genome sequence of Bacillus azotoformans MEV2011, a (co-) denitrifying strain unable to grow in the presence of oxygen.</title>
        <authorList>
            <person name="Nielsen M."/>
            <person name="Schreiber L."/>
            <person name="Finster K."/>
            <person name="Schramm A."/>
        </authorList>
    </citation>
    <scope>NUCLEOTIDE SEQUENCE [LARGE SCALE GENOMIC DNA]</scope>
    <source>
        <strain evidence="1 2">MEV2011</strain>
    </source>
</reference>
<evidence type="ECO:0000313" key="1">
    <source>
        <dbReference type="EMBL" id="KEF36948.1"/>
    </source>
</evidence>